<dbReference type="RefSeq" id="WP_199703191.1">
    <property type="nucleotide sequence ID" value="NZ_JAEMNV010000002.1"/>
</dbReference>
<proteinExistence type="predicted"/>
<comment type="caution">
    <text evidence="1">The sequence shown here is derived from an EMBL/GenBank/DDBJ whole genome shotgun (WGS) entry which is preliminary data.</text>
</comment>
<dbReference type="AlphaFoldDB" id="A0A934NNQ5"/>
<name>A0A934NNQ5_9NOCA</name>
<dbReference type="Pfam" id="PF13376">
    <property type="entry name" value="OmdA"/>
    <property type="match status" value="1"/>
</dbReference>
<keyword evidence="2" id="KW-1185">Reference proteome</keyword>
<evidence type="ECO:0000313" key="2">
    <source>
        <dbReference type="Proteomes" id="UP000655868"/>
    </source>
</evidence>
<dbReference type="Proteomes" id="UP000655868">
    <property type="component" value="Unassembled WGS sequence"/>
</dbReference>
<organism evidence="1 2">
    <name type="scientific">Antrihabitans stalagmiti</name>
    <dbReference type="NCBI Taxonomy" id="2799499"/>
    <lineage>
        <taxon>Bacteria</taxon>
        <taxon>Bacillati</taxon>
        <taxon>Actinomycetota</taxon>
        <taxon>Actinomycetes</taxon>
        <taxon>Mycobacteriales</taxon>
        <taxon>Nocardiaceae</taxon>
        <taxon>Antrihabitans</taxon>
    </lineage>
</organism>
<gene>
    <name evidence="1" type="ORF">JGU71_06415</name>
</gene>
<sequence length="191" mass="21896">MTQPEKTIEFFTDQAAFRDWLARNHTLQKGIWIKFAKKGTGYASLNYDGALDVALCFGWIDGQVKRIDDEFYMQSFTPRRARSPWSKRNCGKVEELIAQGLMQPPGQAEIDRAKADGRWDRAYEGQAAAELPKDFLDELAKNPAAQAFFDTLNKQNQYAVHFRLHDATVPATRARRIAKYVEMFANGEKFH</sequence>
<protein>
    <submittedName>
        <fullName evidence="1">YdeI/OmpD-associated family protein</fullName>
    </submittedName>
</protein>
<accession>A0A934NNQ5</accession>
<reference evidence="1" key="1">
    <citation type="submission" date="2020-12" db="EMBL/GenBank/DDBJ databases">
        <title>Antrihabitans popcorni sp. nov. and Antrihabitans auranticaus sp. nov., isolated from a larva cave.</title>
        <authorList>
            <person name="Lee S.D."/>
            <person name="Kim I.S."/>
        </authorList>
    </citation>
    <scope>NUCLEOTIDE SEQUENCE</scope>
    <source>
        <strain evidence="1">YC3-6</strain>
    </source>
</reference>
<dbReference type="EMBL" id="JAEMNV010000002">
    <property type="protein sequence ID" value="MBJ8338510.1"/>
    <property type="molecule type" value="Genomic_DNA"/>
</dbReference>
<evidence type="ECO:0000313" key="1">
    <source>
        <dbReference type="EMBL" id="MBJ8338510.1"/>
    </source>
</evidence>